<sequence>MSLIDDDDDNHNVIPSIEPIRPISLTEAARSKSGRPIPPSVLIRIFQYLPVPSLANVALASRRFKVLAYDDEIWDEKLRIMLENDTGALAAMLDGDNSKRSLIDSENTIYINSKPLNTLIPGMSTDPYSARARAKSTGQSKEYFKQLYTQLLPYYVDLRDGNQETTKVLRDFGNSPEECGKVINLLLGIGQCHIVDDWKKINEGVNALSQYFESASLHEFEVAYDVHNTIEMKSYANALIALNGGSTCMQTYVQKHPIFYDNPFKPEDNFVTTHDDLTPFKKLMSLVTDELKQQSSLVIDVFPEKMDAFYMFADRVFEDVIAEFVAQLLGRAMAISTHLYLRTMSVVLTSTKKVVNVLTSDELPKNIEKDRGINLLFKLFLPFLDDYLYEESTYAENITKQYIEEWNNRSAAHTDVSARLTNQSRETFKRNYLAAFKKVLTLPVDLVSTAATTIASPFQRASTISGASNKRSSTISTDSMATPQSTPPSTPKVSTQMARSSSSSLMDQPPRSPTTYGKDVTGQLEFARQELDMLQNYLSLETSLQLIHINKESERRVQQFIDIGFPGRMKADLHQTYEQIFIQLLKTLGHTHIQPGFDSAASRLSSYKPNIDASNEDVPPLTEFFELVHVADVIQQMIQLYYDEEITKNVDKLDFMNEVNKEKKSFERLLDDCVAQGMDRGIQVLLSQAEFILSHEQQKEDYNPPSGSMPDLKPTKACQDTIKCLKTNTSMLVGAAEKGTMDLFFSEIGRRFFEILCKHLKLQTVNEMGGFRYISDMNAYYDFILSLRQKTITPYYLALKSLANLYIIESATDIKSLIHDLERYHGLMRVEDLFEFAACRSDWPIIKRVVQKDMTDCSIM</sequence>
<organism evidence="3 4">
    <name type="scientific">Mucor plumbeus</name>
    <dbReference type="NCBI Taxonomy" id="97098"/>
    <lineage>
        <taxon>Eukaryota</taxon>
        <taxon>Fungi</taxon>
        <taxon>Fungi incertae sedis</taxon>
        <taxon>Mucoromycota</taxon>
        <taxon>Mucoromycotina</taxon>
        <taxon>Mucoromycetes</taxon>
        <taxon>Mucorales</taxon>
        <taxon>Mucorineae</taxon>
        <taxon>Mucoraceae</taxon>
        <taxon>Mucor</taxon>
    </lineage>
</organism>
<evidence type="ECO:0000313" key="4">
    <source>
        <dbReference type="Proteomes" id="UP000650833"/>
    </source>
</evidence>
<dbReference type="GO" id="GO:0000145">
    <property type="term" value="C:exocyst"/>
    <property type="evidence" value="ECO:0007669"/>
    <property type="project" value="TreeGrafter"/>
</dbReference>
<dbReference type="InterPro" id="IPR001810">
    <property type="entry name" value="F-box_dom"/>
</dbReference>
<accession>A0A8H7V330</accession>
<feature type="domain" description="F-box" evidence="2">
    <location>
        <begin position="31"/>
        <end position="77"/>
    </location>
</feature>
<dbReference type="InterPro" id="IPR036047">
    <property type="entry name" value="F-box-like_dom_sf"/>
</dbReference>
<dbReference type="GO" id="GO:0006887">
    <property type="term" value="P:exocytosis"/>
    <property type="evidence" value="ECO:0007669"/>
    <property type="project" value="TreeGrafter"/>
</dbReference>
<keyword evidence="4" id="KW-1185">Reference proteome</keyword>
<proteinExistence type="predicted"/>
<evidence type="ECO:0000313" key="3">
    <source>
        <dbReference type="EMBL" id="KAG2203662.1"/>
    </source>
</evidence>
<evidence type="ECO:0000256" key="1">
    <source>
        <dbReference type="SAM" id="MobiDB-lite"/>
    </source>
</evidence>
<protein>
    <recommendedName>
        <fullName evidence="2">F-box domain-containing protein</fullName>
    </recommendedName>
</protein>
<dbReference type="InterPro" id="IPR009976">
    <property type="entry name" value="Sec10-like"/>
</dbReference>
<feature type="compositionally biased region" description="Polar residues" evidence="1">
    <location>
        <begin position="491"/>
        <end position="506"/>
    </location>
</feature>
<comment type="caution">
    <text evidence="3">The sequence shown here is derived from an EMBL/GenBank/DDBJ whole genome shotgun (WGS) entry which is preliminary data.</text>
</comment>
<dbReference type="PROSITE" id="PS50181">
    <property type="entry name" value="FBOX"/>
    <property type="match status" value="1"/>
</dbReference>
<dbReference type="AlphaFoldDB" id="A0A8H7V330"/>
<dbReference type="Pfam" id="PF12937">
    <property type="entry name" value="F-box-like"/>
    <property type="match status" value="1"/>
</dbReference>
<dbReference type="EMBL" id="JAEPRC010000222">
    <property type="protein sequence ID" value="KAG2203662.1"/>
    <property type="molecule type" value="Genomic_DNA"/>
</dbReference>
<dbReference type="Pfam" id="PF07393">
    <property type="entry name" value="Sec10_HB"/>
    <property type="match status" value="1"/>
</dbReference>
<dbReference type="InterPro" id="IPR048627">
    <property type="entry name" value="Sec10_HB"/>
</dbReference>
<dbReference type="SUPFAM" id="SSF81383">
    <property type="entry name" value="F-box domain"/>
    <property type="match status" value="1"/>
</dbReference>
<reference evidence="3" key="1">
    <citation type="submission" date="2020-12" db="EMBL/GenBank/DDBJ databases">
        <title>Metabolic potential, ecology and presence of endohyphal bacteria is reflected in genomic diversity of Mucoromycotina.</title>
        <authorList>
            <person name="Muszewska A."/>
            <person name="Okrasinska A."/>
            <person name="Steczkiewicz K."/>
            <person name="Drgas O."/>
            <person name="Orlowska M."/>
            <person name="Perlinska-Lenart U."/>
            <person name="Aleksandrzak-Piekarczyk T."/>
            <person name="Szatraj K."/>
            <person name="Zielenkiewicz U."/>
            <person name="Pilsyk S."/>
            <person name="Malc E."/>
            <person name="Mieczkowski P."/>
            <person name="Kruszewska J.S."/>
            <person name="Biernat P."/>
            <person name="Pawlowska J."/>
        </authorList>
    </citation>
    <scope>NUCLEOTIDE SEQUENCE</scope>
    <source>
        <strain evidence="3">CBS 226.32</strain>
    </source>
</reference>
<gene>
    <name evidence="3" type="ORF">INT46_004296</name>
</gene>
<dbReference type="OrthoDB" id="5554140at2759"/>
<dbReference type="SMART" id="SM00256">
    <property type="entry name" value="FBOX"/>
    <property type="match status" value="1"/>
</dbReference>
<dbReference type="Gene3D" id="1.20.1280.50">
    <property type="match status" value="1"/>
</dbReference>
<feature type="region of interest" description="Disordered" evidence="1">
    <location>
        <begin position="462"/>
        <end position="518"/>
    </location>
</feature>
<dbReference type="PANTHER" id="PTHR12100:SF1">
    <property type="entry name" value="RECYCLIN-1"/>
    <property type="match status" value="1"/>
</dbReference>
<dbReference type="PANTHER" id="PTHR12100">
    <property type="entry name" value="SEC10"/>
    <property type="match status" value="1"/>
</dbReference>
<feature type="compositionally biased region" description="Polar residues" evidence="1">
    <location>
        <begin position="462"/>
        <end position="484"/>
    </location>
</feature>
<dbReference type="Proteomes" id="UP000650833">
    <property type="component" value="Unassembled WGS sequence"/>
</dbReference>
<dbReference type="GO" id="GO:0006893">
    <property type="term" value="P:Golgi to plasma membrane transport"/>
    <property type="evidence" value="ECO:0007669"/>
    <property type="project" value="TreeGrafter"/>
</dbReference>
<name>A0A8H7V330_9FUNG</name>
<evidence type="ECO:0000259" key="2">
    <source>
        <dbReference type="PROSITE" id="PS50181"/>
    </source>
</evidence>